<dbReference type="Pfam" id="PF01205">
    <property type="entry name" value="Impact_N"/>
    <property type="match status" value="1"/>
</dbReference>
<dbReference type="AlphaFoldDB" id="A0A1M5PCV9"/>
<keyword evidence="5" id="KW-1185">Reference proteome</keyword>
<sequence>MYKTILNNNFDEFVEKKSKFIGYAFKISSEEEAIKIIGEISKKHRDATHNCSAYIIGEKKLIQKYNDDGEPSGTAGIPMLEVLKKEDLTDVLVIATRYFGGTLLGAGGLVRAYTKTAKIAIDSAIVVDMMPFQKLSIKYDYTKHGSITNYLIKNGYKILDEIYTDKVEVVLHNEVNNEKLKFDLMNETGGNIEIVELLRENLPVLNGKIIYEKN</sequence>
<accession>A0A1M5PCV9</accession>
<evidence type="ECO:0000313" key="5">
    <source>
        <dbReference type="Proteomes" id="UP000184032"/>
    </source>
</evidence>
<dbReference type="Gene3D" id="3.30.230.30">
    <property type="entry name" value="Impact, N-terminal domain"/>
    <property type="match status" value="1"/>
</dbReference>
<dbReference type="NCBIfam" id="TIGR00257">
    <property type="entry name" value="IMPACT_YIGZ"/>
    <property type="match status" value="1"/>
</dbReference>
<dbReference type="OrthoDB" id="9813771at2"/>
<dbReference type="Proteomes" id="UP000184032">
    <property type="component" value="Unassembled WGS sequence"/>
</dbReference>
<comment type="similarity">
    <text evidence="1">Belongs to the IMPACT family.</text>
</comment>
<dbReference type="InterPro" id="IPR036956">
    <property type="entry name" value="Impact_N_sf"/>
</dbReference>
<dbReference type="InterPro" id="IPR023582">
    <property type="entry name" value="Impact"/>
</dbReference>
<dbReference type="GO" id="GO:0006446">
    <property type="term" value="P:regulation of translational initiation"/>
    <property type="evidence" value="ECO:0007669"/>
    <property type="project" value="TreeGrafter"/>
</dbReference>
<reference evidence="4 5" key="1">
    <citation type="submission" date="2016-11" db="EMBL/GenBank/DDBJ databases">
        <authorList>
            <person name="Jaros S."/>
            <person name="Januszkiewicz K."/>
            <person name="Wedrychowicz H."/>
        </authorList>
    </citation>
    <scope>NUCLEOTIDE SEQUENCE [LARGE SCALE GENOMIC DNA]</scope>
    <source>
        <strain evidence="4 5">DSM 21120</strain>
    </source>
</reference>
<feature type="domain" description="UPF0029" evidence="3">
    <location>
        <begin position="137"/>
        <end position="171"/>
    </location>
</feature>
<feature type="domain" description="Impact N-terminal" evidence="2">
    <location>
        <begin position="16"/>
        <end position="120"/>
    </location>
</feature>
<gene>
    <name evidence="4" type="ORF">SAMN02745245_00276</name>
</gene>
<dbReference type="EMBL" id="FQXI01000001">
    <property type="protein sequence ID" value="SHG99616.1"/>
    <property type="molecule type" value="Genomic_DNA"/>
</dbReference>
<name>A0A1M5PCV9_9FIRM</name>
<dbReference type="InterPro" id="IPR015269">
    <property type="entry name" value="UPF0029_Impact_C"/>
</dbReference>
<evidence type="ECO:0000256" key="1">
    <source>
        <dbReference type="ARBA" id="ARBA00007665"/>
    </source>
</evidence>
<dbReference type="InterPro" id="IPR020568">
    <property type="entry name" value="Ribosomal_Su5_D2-typ_SF"/>
</dbReference>
<evidence type="ECO:0000259" key="2">
    <source>
        <dbReference type="Pfam" id="PF01205"/>
    </source>
</evidence>
<dbReference type="PANTHER" id="PTHR16301:SF20">
    <property type="entry name" value="IMPACT FAMILY MEMBER YIGZ"/>
    <property type="match status" value="1"/>
</dbReference>
<dbReference type="GO" id="GO:0005737">
    <property type="term" value="C:cytoplasm"/>
    <property type="evidence" value="ECO:0007669"/>
    <property type="project" value="TreeGrafter"/>
</dbReference>
<organism evidence="4 5">
    <name type="scientific">Anaerosphaera aminiphila DSM 21120</name>
    <dbReference type="NCBI Taxonomy" id="1120995"/>
    <lineage>
        <taxon>Bacteria</taxon>
        <taxon>Bacillati</taxon>
        <taxon>Bacillota</taxon>
        <taxon>Tissierellia</taxon>
        <taxon>Tissierellales</taxon>
        <taxon>Peptoniphilaceae</taxon>
        <taxon>Anaerosphaera</taxon>
    </lineage>
</organism>
<dbReference type="RefSeq" id="WP_073183038.1">
    <property type="nucleotide sequence ID" value="NZ_FQXI01000001.1"/>
</dbReference>
<dbReference type="InterPro" id="IPR015796">
    <property type="entry name" value="Impact_YigZ-like"/>
</dbReference>
<evidence type="ECO:0000259" key="3">
    <source>
        <dbReference type="Pfam" id="PF09186"/>
    </source>
</evidence>
<proteinExistence type="inferred from homology"/>
<protein>
    <submittedName>
        <fullName evidence="4">Uncharacterized protein, YigZ family</fullName>
    </submittedName>
</protein>
<evidence type="ECO:0000313" key="4">
    <source>
        <dbReference type="EMBL" id="SHG99616.1"/>
    </source>
</evidence>
<dbReference type="PANTHER" id="PTHR16301">
    <property type="entry name" value="IMPACT-RELATED"/>
    <property type="match status" value="1"/>
</dbReference>
<dbReference type="SUPFAM" id="SSF54211">
    <property type="entry name" value="Ribosomal protein S5 domain 2-like"/>
    <property type="match status" value="1"/>
</dbReference>
<dbReference type="Pfam" id="PF09186">
    <property type="entry name" value="DUF1949"/>
    <property type="match status" value="1"/>
</dbReference>
<dbReference type="InterPro" id="IPR001498">
    <property type="entry name" value="Impact_N"/>
</dbReference>
<dbReference type="STRING" id="1120995.SAMN02745245_00276"/>